<protein>
    <recommendedName>
        <fullName evidence="9">Bifunctional folate synthesis protein</fullName>
    </recommendedName>
    <domain>
        <recommendedName>
            <fullName evidence="9">Dihydroneopterin aldolase</fullName>
            <shortName evidence="9">DHNA</shortName>
            <ecNumber evidence="9">4.1.2.25</ecNumber>
        </recommendedName>
        <alternativeName>
            <fullName evidence="9">7,8-dihydroneopterin aldolase</fullName>
        </alternativeName>
    </domain>
    <domain>
        <recommendedName>
            <fullName evidence="9">2-amino-4-hydroxy-6-hydroxymethyldihydropteridine pyrophosphokinase</fullName>
            <ecNumber evidence="9">2.7.6.3</ecNumber>
        </recommendedName>
        <alternativeName>
            <fullName evidence="9">6-hydroxymethyl-7,8-dihydropterin pyrophosphokinase</fullName>
            <shortName evidence="9">PPPK</shortName>
        </alternativeName>
        <alternativeName>
            <fullName evidence="9">7,8-dihydro-6-hydroxymethylpterin pyrophosphokinase</fullName>
            <shortName evidence="9">HPPK</shortName>
        </alternativeName>
    </domain>
</protein>
<comment type="similarity">
    <text evidence="3">In the N-terminal section; belongs to the DHNA family.</text>
</comment>
<sequence length="274" mass="31447">MDKIHIKDLEVYAFHGVNKEEKNMGQRFLISLELSLNLREAGLSDDLNKTVNYAELCVNIEKEFTKKKFDLIEAAAEALANYILLNYTSVNSVKILLKKPWAPIGKPIDYAAVEIERGWHKVYIALGTNMGNKEKNINEALEKLNSNKCKVIKISNMYTTKPVGYTEQEDFLNCCAELKTLLTPNELINLLLGIEQDLKRVRTIKWGPRTIDLDVLLYDNIITSTEEIIIPHPRMHERLFVLKPLSDIAPYLIHPIINKRIIDIEMEVSQIQSL</sequence>
<dbReference type="EC" id="4.1.2.25" evidence="9"/>
<keyword evidence="7" id="KW-0067">ATP-binding</keyword>
<evidence type="ECO:0000313" key="11">
    <source>
        <dbReference type="EMBL" id="MFL0269894.1"/>
    </source>
</evidence>
<accession>A0ABW8TW89</accession>
<comment type="function">
    <text evidence="9">Catalyzes the conversion of 7,8-dihydroneopterin to 6-hydroxymethyl-7,8-dihydropterin.</text>
</comment>
<dbReference type="GO" id="GO:0003848">
    <property type="term" value="F:2-amino-4-hydroxy-6-hydroxymethyldihydropteridine diphosphokinase activity"/>
    <property type="evidence" value="ECO:0007669"/>
    <property type="project" value="UniProtKB-EC"/>
</dbReference>
<dbReference type="PANTHER" id="PTHR43071:SF1">
    <property type="entry name" value="2-AMINO-4-HYDROXY-6-HYDROXYMETHYLDIHYDROPTERIDINE PYROPHOSPHOKINASE"/>
    <property type="match status" value="1"/>
</dbReference>
<comment type="pathway">
    <text evidence="2">Cofactor biosynthesis; tetrahydrofolate biosynthesis; 2-amino-4-hydroxy-6-hydroxymethyl-7,8-dihydropteridine diphosphate from 7,8-dihydroneopterin triphosphate: step 4/4.</text>
</comment>
<dbReference type="NCBIfam" id="TIGR01498">
    <property type="entry name" value="folK"/>
    <property type="match status" value="1"/>
</dbReference>
<dbReference type="InterPro" id="IPR006157">
    <property type="entry name" value="FolB_dom"/>
</dbReference>
<organism evidence="11 12">
    <name type="scientific">Candidatus Clostridium radicumherbarum</name>
    <dbReference type="NCBI Taxonomy" id="3381662"/>
    <lineage>
        <taxon>Bacteria</taxon>
        <taxon>Bacillati</taxon>
        <taxon>Bacillota</taxon>
        <taxon>Clostridia</taxon>
        <taxon>Eubacteriales</taxon>
        <taxon>Clostridiaceae</taxon>
        <taxon>Clostridium</taxon>
    </lineage>
</organism>
<evidence type="ECO:0000256" key="2">
    <source>
        <dbReference type="ARBA" id="ARBA00005051"/>
    </source>
</evidence>
<comment type="catalytic activity">
    <reaction evidence="1">
        <text>6-hydroxymethyl-7,8-dihydropterin + ATP = (7,8-dihydropterin-6-yl)methyl diphosphate + AMP + H(+)</text>
        <dbReference type="Rhea" id="RHEA:11412"/>
        <dbReference type="ChEBI" id="CHEBI:15378"/>
        <dbReference type="ChEBI" id="CHEBI:30616"/>
        <dbReference type="ChEBI" id="CHEBI:44841"/>
        <dbReference type="ChEBI" id="CHEBI:72950"/>
        <dbReference type="ChEBI" id="CHEBI:456215"/>
        <dbReference type="EC" id="2.7.6.3"/>
    </reaction>
</comment>
<proteinExistence type="inferred from homology"/>
<evidence type="ECO:0000256" key="1">
    <source>
        <dbReference type="ARBA" id="ARBA00000198"/>
    </source>
</evidence>
<evidence type="ECO:0000259" key="10">
    <source>
        <dbReference type="PROSITE" id="PS00794"/>
    </source>
</evidence>
<dbReference type="CDD" id="cd00534">
    <property type="entry name" value="DHNA_DHNTPE"/>
    <property type="match status" value="1"/>
</dbReference>
<keyword evidence="8 9" id="KW-0289">Folate biosynthesis</keyword>
<dbReference type="EMBL" id="JBJHZY010000004">
    <property type="protein sequence ID" value="MFL0269894.1"/>
    <property type="molecule type" value="Genomic_DNA"/>
</dbReference>
<dbReference type="NCBIfam" id="TIGR00526">
    <property type="entry name" value="folB_dom"/>
    <property type="match status" value="1"/>
</dbReference>
<dbReference type="RefSeq" id="WP_406766514.1">
    <property type="nucleotide sequence ID" value="NZ_JBJHZY010000004.1"/>
</dbReference>
<keyword evidence="5" id="KW-0547">Nucleotide-binding</keyword>
<dbReference type="PROSITE" id="PS00794">
    <property type="entry name" value="HPPK"/>
    <property type="match status" value="1"/>
</dbReference>
<dbReference type="SUPFAM" id="SSF55083">
    <property type="entry name" value="6-hydroxymethyl-7,8-dihydropterin pyrophosphokinase, HPPK"/>
    <property type="match status" value="1"/>
</dbReference>
<dbReference type="InterPro" id="IPR000550">
    <property type="entry name" value="Hppk"/>
</dbReference>
<comment type="caution">
    <text evidence="11">The sequence shown here is derived from an EMBL/GenBank/DDBJ whole genome shotgun (WGS) entry which is preliminary data.</text>
</comment>
<evidence type="ECO:0000256" key="9">
    <source>
        <dbReference type="RuleBase" id="RU362079"/>
    </source>
</evidence>
<comment type="similarity">
    <text evidence="9">Belongs to the DHNA family.</text>
</comment>
<gene>
    <name evidence="11" type="primary">folK</name>
    <name evidence="11" type="ORF">ACJDUH_17600</name>
</gene>
<evidence type="ECO:0000256" key="8">
    <source>
        <dbReference type="ARBA" id="ARBA00022909"/>
    </source>
</evidence>
<evidence type="ECO:0000256" key="7">
    <source>
        <dbReference type="ARBA" id="ARBA00022840"/>
    </source>
</evidence>
<reference evidence="11 12" key="1">
    <citation type="submission" date="2024-11" db="EMBL/GenBank/DDBJ databases">
        <authorList>
            <person name="Heng Y.C."/>
            <person name="Lim A.C.H."/>
            <person name="Lee J.K.Y."/>
            <person name="Kittelmann S."/>
        </authorList>
    </citation>
    <scope>NUCLEOTIDE SEQUENCE [LARGE SCALE GENOMIC DNA]</scope>
    <source>
        <strain evidence="11 12">WILCCON 0202</strain>
    </source>
</reference>
<dbReference type="Gene3D" id="3.30.70.560">
    <property type="entry name" value="7,8-Dihydro-6-hydroxymethylpterin-pyrophosphokinase HPPK"/>
    <property type="match status" value="1"/>
</dbReference>
<dbReference type="SUPFAM" id="SSF55620">
    <property type="entry name" value="Tetrahydrobiopterin biosynthesis enzymes-like"/>
    <property type="match status" value="1"/>
</dbReference>
<keyword evidence="9" id="KW-0456">Lyase</keyword>
<evidence type="ECO:0000313" key="12">
    <source>
        <dbReference type="Proteomes" id="UP001623661"/>
    </source>
</evidence>
<dbReference type="EC" id="2.7.6.3" evidence="9"/>
<comment type="pathway">
    <text evidence="9">Cofactor biosynthesis; tetrahydrofolate biosynthesis; 2-amino-4-hydroxy-6-hydroxymethyl-7,8-dihydropteridine diphosphate from 7,8-dihydroneopterin triphosphate: step 3/4.</text>
</comment>
<dbReference type="InterPro" id="IPR035907">
    <property type="entry name" value="Hppk_sf"/>
</dbReference>
<evidence type="ECO:0000256" key="4">
    <source>
        <dbReference type="ARBA" id="ARBA00022679"/>
    </source>
</evidence>
<dbReference type="Gene3D" id="3.30.1130.10">
    <property type="match status" value="1"/>
</dbReference>
<dbReference type="Proteomes" id="UP001623661">
    <property type="component" value="Unassembled WGS sequence"/>
</dbReference>
<dbReference type="InterPro" id="IPR043133">
    <property type="entry name" value="GTP-CH-I_C/QueF"/>
</dbReference>
<feature type="domain" description="7,8-dihydro-6-hydroxymethylpterin-pyrophosphokinase" evidence="10">
    <location>
        <begin position="205"/>
        <end position="216"/>
    </location>
</feature>
<name>A0ABW8TW89_9CLOT</name>
<comment type="catalytic activity">
    <reaction evidence="9">
        <text>7,8-dihydroneopterin = 6-hydroxymethyl-7,8-dihydropterin + glycolaldehyde</text>
        <dbReference type="Rhea" id="RHEA:10540"/>
        <dbReference type="ChEBI" id="CHEBI:17001"/>
        <dbReference type="ChEBI" id="CHEBI:17071"/>
        <dbReference type="ChEBI" id="CHEBI:44841"/>
        <dbReference type="EC" id="4.1.2.25"/>
    </reaction>
</comment>
<dbReference type="InterPro" id="IPR006156">
    <property type="entry name" value="Dihydroneopterin_aldolase"/>
</dbReference>
<evidence type="ECO:0000256" key="3">
    <source>
        <dbReference type="ARBA" id="ARBA00009640"/>
    </source>
</evidence>
<dbReference type="Pfam" id="PF02152">
    <property type="entry name" value="FolB"/>
    <property type="match status" value="1"/>
</dbReference>
<evidence type="ECO:0000256" key="6">
    <source>
        <dbReference type="ARBA" id="ARBA00022777"/>
    </source>
</evidence>
<evidence type="ECO:0000256" key="5">
    <source>
        <dbReference type="ARBA" id="ARBA00022741"/>
    </source>
</evidence>
<dbReference type="PANTHER" id="PTHR43071">
    <property type="entry name" value="2-AMINO-4-HYDROXY-6-HYDROXYMETHYLDIHYDROPTERIDINE PYROPHOSPHOKINASE"/>
    <property type="match status" value="1"/>
</dbReference>
<dbReference type="NCBIfam" id="TIGR00525">
    <property type="entry name" value="folB"/>
    <property type="match status" value="1"/>
</dbReference>
<dbReference type="SMART" id="SM00905">
    <property type="entry name" value="FolB"/>
    <property type="match status" value="1"/>
</dbReference>
<dbReference type="CDD" id="cd00483">
    <property type="entry name" value="HPPK"/>
    <property type="match status" value="1"/>
</dbReference>
<keyword evidence="6" id="KW-0418">Kinase</keyword>
<keyword evidence="4 11" id="KW-0808">Transferase</keyword>
<dbReference type="Pfam" id="PF01288">
    <property type="entry name" value="HPPK"/>
    <property type="match status" value="1"/>
</dbReference>
<keyword evidence="12" id="KW-1185">Reference proteome</keyword>